<evidence type="ECO:0000256" key="5">
    <source>
        <dbReference type="ARBA" id="ARBA00022741"/>
    </source>
</evidence>
<evidence type="ECO:0000256" key="4">
    <source>
        <dbReference type="ARBA" id="ARBA00022598"/>
    </source>
</evidence>
<evidence type="ECO:0000256" key="6">
    <source>
        <dbReference type="ARBA" id="ARBA00022840"/>
    </source>
</evidence>
<comment type="catalytic activity">
    <reaction evidence="9 11">
        <text>L-aspartyl-tRNA(Asn) + L-glutamine + ATP + H2O = L-asparaginyl-tRNA(Asn) + L-glutamate + ADP + phosphate + 2 H(+)</text>
        <dbReference type="Rhea" id="RHEA:14513"/>
        <dbReference type="Rhea" id="RHEA-COMP:9674"/>
        <dbReference type="Rhea" id="RHEA-COMP:9677"/>
        <dbReference type="ChEBI" id="CHEBI:15377"/>
        <dbReference type="ChEBI" id="CHEBI:15378"/>
        <dbReference type="ChEBI" id="CHEBI:29985"/>
        <dbReference type="ChEBI" id="CHEBI:30616"/>
        <dbReference type="ChEBI" id="CHEBI:43474"/>
        <dbReference type="ChEBI" id="CHEBI:58359"/>
        <dbReference type="ChEBI" id="CHEBI:78515"/>
        <dbReference type="ChEBI" id="CHEBI:78516"/>
        <dbReference type="ChEBI" id="CHEBI:456216"/>
    </reaction>
</comment>
<organism evidence="13">
    <name type="scientific">uncultured Thermoleophilia bacterium</name>
    <dbReference type="NCBI Taxonomy" id="1497501"/>
    <lineage>
        <taxon>Bacteria</taxon>
        <taxon>Bacillati</taxon>
        <taxon>Actinomycetota</taxon>
        <taxon>Thermoleophilia</taxon>
        <taxon>environmental samples</taxon>
    </lineage>
</organism>
<dbReference type="PROSITE" id="PS01234">
    <property type="entry name" value="GATB"/>
    <property type="match status" value="1"/>
</dbReference>
<comment type="subunit">
    <text evidence="2 11">Heterotrimer of A, B and C subunits.</text>
</comment>
<dbReference type="Pfam" id="PF02934">
    <property type="entry name" value="GatB_N"/>
    <property type="match status" value="1"/>
</dbReference>
<dbReference type="NCBIfam" id="TIGR00133">
    <property type="entry name" value="gatB"/>
    <property type="match status" value="1"/>
</dbReference>
<dbReference type="EMBL" id="CADCWC010000348">
    <property type="protein sequence ID" value="CAA9546228.1"/>
    <property type="molecule type" value="Genomic_DNA"/>
</dbReference>
<dbReference type="PANTHER" id="PTHR11659:SF0">
    <property type="entry name" value="GLUTAMYL-TRNA(GLN) AMIDOTRANSFERASE SUBUNIT B, MITOCHONDRIAL"/>
    <property type="match status" value="1"/>
</dbReference>
<dbReference type="Gene3D" id="1.10.150.380">
    <property type="entry name" value="GatB domain, N-terminal subdomain"/>
    <property type="match status" value="1"/>
</dbReference>
<keyword evidence="4 11" id="KW-0436">Ligase</keyword>
<accession>A0A6J4UBW7</accession>
<dbReference type="Gene3D" id="1.10.10.410">
    <property type="match status" value="1"/>
</dbReference>
<dbReference type="SUPFAM" id="SSF89095">
    <property type="entry name" value="GatB/YqeY motif"/>
    <property type="match status" value="1"/>
</dbReference>
<dbReference type="GO" id="GO:0050567">
    <property type="term" value="F:glutaminyl-tRNA synthase (glutamine-hydrolyzing) activity"/>
    <property type="evidence" value="ECO:0007669"/>
    <property type="project" value="UniProtKB-UniRule"/>
</dbReference>
<dbReference type="GO" id="GO:0006412">
    <property type="term" value="P:translation"/>
    <property type="evidence" value="ECO:0007669"/>
    <property type="project" value="UniProtKB-UniRule"/>
</dbReference>
<dbReference type="PANTHER" id="PTHR11659">
    <property type="entry name" value="GLUTAMYL-TRNA GLN AMIDOTRANSFERASE SUBUNIT B MITOCHONDRIAL AND PROKARYOTIC PET112-RELATED"/>
    <property type="match status" value="1"/>
</dbReference>
<dbReference type="EC" id="6.3.5.-" evidence="11"/>
<evidence type="ECO:0000256" key="2">
    <source>
        <dbReference type="ARBA" id="ARBA00011123"/>
    </source>
</evidence>
<keyword evidence="7 11" id="KW-0648">Protein biosynthesis</keyword>
<dbReference type="NCBIfam" id="NF004012">
    <property type="entry name" value="PRK05477.1-2"/>
    <property type="match status" value="1"/>
</dbReference>
<protein>
    <recommendedName>
        <fullName evidence="3 11">Aspartyl/glutamyl-tRNA(Asn/Gln) amidotransferase subunit B</fullName>
        <shortName evidence="11">Asp/Glu-ADT subunit B</shortName>
        <ecNumber evidence="11">6.3.5.-</ecNumber>
    </recommendedName>
</protein>
<evidence type="ECO:0000256" key="1">
    <source>
        <dbReference type="ARBA" id="ARBA00005306"/>
    </source>
</evidence>
<dbReference type="Pfam" id="PF02637">
    <property type="entry name" value="GatB_Yqey"/>
    <property type="match status" value="1"/>
</dbReference>
<dbReference type="InterPro" id="IPR006075">
    <property type="entry name" value="Asn/Gln-tRNA_Trfase_suB/E_cat"/>
</dbReference>
<dbReference type="GO" id="GO:0005524">
    <property type="term" value="F:ATP binding"/>
    <property type="evidence" value="ECO:0007669"/>
    <property type="project" value="UniProtKB-KW"/>
</dbReference>
<reference evidence="13" key="1">
    <citation type="submission" date="2020-02" db="EMBL/GenBank/DDBJ databases">
        <authorList>
            <person name="Meier V. D."/>
        </authorList>
    </citation>
    <scope>NUCLEOTIDE SEQUENCE</scope>
    <source>
        <strain evidence="13">AVDCRST_MAG79</strain>
    </source>
</reference>
<comment type="similarity">
    <text evidence="1 11">Belongs to the GatB/GatE family. GatB subfamily.</text>
</comment>
<dbReference type="InterPro" id="IPR017959">
    <property type="entry name" value="Asn/Gln-tRNA_amidoTrfase_suB/E"/>
</dbReference>
<evidence type="ECO:0000259" key="12">
    <source>
        <dbReference type="SMART" id="SM00845"/>
    </source>
</evidence>
<proteinExistence type="inferred from homology"/>
<dbReference type="FunFam" id="1.10.10.410:FF:000001">
    <property type="entry name" value="Aspartyl/glutamyl-tRNA(Asn/Gln) amidotransferase subunit B"/>
    <property type="match status" value="1"/>
</dbReference>
<dbReference type="InterPro" id="IPR017958">
    <property type="entry name" value="Gln-tRNA_amidoTrfase_suB_CS"/>
</dbReference>
<dbReference type="NCBIfam" id="NF004014">
    <property type="entry name" value="PRK05477.1-4"/>
    <property type="match status" value="1"/>
</dbReference>
<dbReference type="InterPro" id="IPR018027">
    <property type="entry name" value="Asn/Gln_amidotransferase"/>
</dbReference>
<evidence type="ECO:0000256" key="7">
    <source>
        <dbReference type="ARBA" id="ARBA00022917"/>
    </source>
</evidence>
<dbReference type="SMART" id="SM00845">
    <property type="entry name" value="GatB_Yqey"/>
    <property type="match status" value="1"/>
</dbReference>
<dbReference type="InterPro" id="IPR023168">
    <property type="entry name" value="GatB_Yqey_C_2"/>
</dbReference>
<comment type="function">
    <text evidence="8 11">Allows the formation of correctly charged Asn-tRNA(Asn) or Gln-tRNA(Gln) through the transamidation of misacylated Asp-tRNA(Asn) or Glu-tRNA(Gln) in organisms which lack either or both of asparaginyl-tRNA or glutaminyl-tRNA synthetases. The reaction takes place in the presence of glutamine and ATP through an activated phospho-Asp-tRNA(Asn) or phospho-Glu-tRNA(Gln).</text>
</comment>
<dbReference type="GO" id="GO:0070681">
    <property type="term" value="P:glutaminyl-tRNAGln biosynthesis via transamidation"/>
    <property type="evidence" value="ECO:0007669"/>
    <property type="project" value="TreeGrafter"/>
</dbReference>
<dbReference type="GO" id="GO:0016740">
    <property type="term" value="F:transferase activity"/>
    <property type="evidence" value="ECO:0007669"/>
    <property type="project" value="UniProtKB-KW"/>
</dbReference>
<evidence type="ECO:0000256" key="9">
    <source>
        <dbReference type="ARBA" id="ARBA00047380"/>
    </source>
</evidence>
<dbReference type="InterPro" id="IPR042114">
    <property type="entry name" value="GatB_C_1"/>
</dbReference>
<keyword evidence="5 11" id="KW-0547">Nucleotide-binding</keyword>
<evidence type="ECO:0000256" key="10">
    <source>
        <dbReference type="ARBA" id="ARBA00047913"/>
    </source>
</evidence>
<dbReference type="AlphaFoldDB" id="A0A6J4UBW7"/>
<name>A0A6J4UBW7_9ACTN</name>
<dbReference type="InterPro" id="IPR003789">
    <property type="entry name" value="Asn/Gln_tRNA_amidoTrase-B-like"/>
</dbReference>
<gene>
    <name evidence="11" type="primary">gatB</name>
    <name evidence="13" type="ORF">AVDCRST_MAG79-2327</name>
</gene>
<sequence>MSRDGWEAVIGLEIHVQLQTRTKMFCRCANRYGDPPNTNVCQVCLAHPGVLPVPNRAAVHQAIRVGMALGCTIPSWSQFHRKNYFYPDNPKAYQISQYDSPLCGEGVFHVPAPGGAFEVRLERAHIEEDAAKMIHAGGAGGRLTGSASSVVDFNRAGTPLLEIVTRPDLHSGEDARRFLNLLRATIVAIGASDADMEKGSLRCDANVSVRRVGDTALGTKTELKNMNSFRYLERGINAEIERQIGVLEAGDRVRQATMHYDVATGTVHVLRSKEEANDYRYFPEPDLVPLEPDAALLDELRAALAELPAARIERFVGQYGLPEPIAEALGTGSELARWFEELARLVGDGRLAANWTLGDFSAHLNAAGVVPAESPVTPARMAGLVRLVESGAVGTAAAKQVFAGLVDDPDASAEAIVEARGLGQIGDEAALAAVVDEVVAGNPAQVAQFRAGKVQLLGFFTGQVMRQTGGRAEPKTVQRLLRERLDGS</sequence>
<evidence type="ECO:0000313" key="13">
    <source>
        <dbReference type="EMBL" id="CAA9546228.1"/>
    </source>
</evidence>
<evidence type="ECO:0000256" key="8">
    <source>
        <dbReference type="ARBA" id="ARBA00024799"/>
    </source>
</evidence>
<keyword evidence="6 11" id="KW-0067">ATP-binding</keyword>
<dbReference type="SUPFAM" id="SSF55931">
    <property type="entry name" value="Glutamine synthetase/guanido kinase"/>
    <property type="match status" value="1"/>
</dbReference>
<evidence type="ECO:0000256" key="3">
    <source>
        <dbReference type="ARBA" id="ARBA00016923"/>
    </source>
</evidence>
<evidence type="ECO:0000256" key="11">
    <source>
        <dbReference type="HAMAP-Rule" id="MF_00121"/>
    </source>
</evidence>
<dbReference type="InterPro" id="IPR014746">
    <property type="entry name" value="Gln_synth/guanido_kin_cat_dom"/>
</dbReference>
<feature type="domain" description="Asn/Gln amidotransferase" evidence="12">
    <location>
        <begin position="337"/>
        <end position="485"/>
    </location>
</feature>
<comment type="catalytic activity">
    <reaction evidence="10 11">
        <text>L-glutamyl-tRNA(Gln) + L-glutamine + ATP + H2O = L-glutaminyl-tRNA(Gln) + L-glutamate + ADP + phosphate + H(+)</text>
        <dbReference type="Rhea" id="RHEA:17521"/>
        <dbReference type="Rhea" id="RHEA-COMP:9681"/>
        <dbReference type="Rhea" id="RHEA-COMP:9684"/>
        <dbReference type="ChEBI" id="CHEBI:15377"/>
        <dbReference type="ChEBI" id="CHEBI:15378"/>
        <dbReference type="ChEBI" id="CHEBI:29985"/>
        <dbReference type="ChEBI" id="CHEBI:30616"/>
        <dbReference type="ChEBI" id="CHEBI:43474"/>
        <dbReference type="ChEBI" id="CHEBI:58359"/>
        <dbReference type="ChEBI" id="CHEBI:78520"/>
        <dbReference type="ChEBI" id="CHEBI:78521"/>
        <dbReference type="ChEBI" id="CHEBI:456216"/>
    </reaction>
</comment>
<keyword evidence="13" id="KW-0808">Transferase</keyword>
<dbReference type="InterPro" id="IPR004413">
    <property type="entry name" value="GatB"/>
</dbReference>
<dbReference type="HAMAP" id="MF_00121">
    <property type="entry name" value="GatB"/>
    <property type="match status" value="1"/>
</dbReference>